<dbReference type="Gene3D" id="1.10.10.60">
    <property type="entry name" value="Homeodomain-like"/>
    <property type="match status" value="1"/>
</dbReference>
<proteinExistence type="predicted"/>
<protein>
    <recommendedName>
        <fullName evidence="3">Histidine kinase</fullName>
    </recommendedName>
</protein>
<dbReference type="Proteomes" id="UP000189728">
    <property type="component" value="Unassembled WGS sequence"/>
</dbReference>
<dbReference type="AlphaFoldDB" id="A0AAX0LB38"/>
<evidence type="ECO:0008006" key="3">
    <source>
        <dbReference type="Google" id="ProtNLM"/>
    </source>
</evidence>
<sequence>MNNKEFCEKLNISEPTLYNWKKDKPFLYKIVMEYKDKNEDKKENLSKNEILLKYFNNLSELEKDYYISEITARALKKEIDK</sequence>
<comment type="caution">
    <text evidence="1">The sequence shown here is derived from an EMBL/GenBank/DDBJ whole genome shotgun (WGS) entry which is preliminary data.</text>
</comment>
<reference evidence="1 2" key="1">
    <citation type="submission" date="2016-08" db="EMBL/GenBank/DDBJ databases">
        <title>Campylobacter species from sea mammals.</title>
        <authorList>
            <person name="Gilbert M.J."/>
            <person name="Byrne B.A."/>
            <person name="Zomer A.L."/>
            <person name="Wagenaar J.A."/>
        </authorList>
    </citation>
    <scope>NUCLEOTIDE SEQUENCE [LARGE SCALE GENOMIC DNA]</scope>
    <source>
        <strain evidence="1 2">1105248</strain>
    </source>
</reference>
<accession>A0AAX0LB38</accession>
<dbReference type="RefSeq" id="WP_078387527.1">
    <property type="nucleotide sequence ID" value="NZ_CP012546.1"/>
</dbReference>
<evidence type="ECO:0000313" key="1">
    <source>
        <dbReference type="EMBL" id="OPA78851.1"/>
    </source>
</evidence>
<gene>
    <name evidence="1" type="ORF">BFG04_02145</name>
</gene>
<organism evidence="1 2">
    <name type="scientific">Campylobacter pinnipediorum subsp. pinnipediorum</name>
    <dbReference type="NCBI Taxonomy" id="1660067"/>
    <lineage>
        <taxon>Bacteria</taxon>
        <taxon>Pseudomonadati</taxon>
        <taxon>Campylobacterota</taxon>
        <taxon>Epsilonproteobacteria</taxon>
        <taxon>Campylobacterales</taxon>
        <taxon>Campylobacteraceae</taxon>
        <taxon>Campylobacter</taxon>
    </lineage>
</organism>
<name>A0AAX0LB38_9BACT</name>
<evidence type="ECO:0000313" key="2">
    <source>
        <dbReference type="Proteomes" id="UP000189728"/>
    </source>
</evidence>
<dbReference type="EMBL" id="MCRK01000024">
    <property type="protein sequence ID" value="OPA78851.1"/>
    <property type="molecule type" value="Genomic_DNA"/>
</dbReference>